<dbReference type="InterPro" id="IPR041916">
    <property type="entry name" value="Anti_sigma_zinc_sf"/>
</dbReference>
<dbReference type="Proteomes" id="UP000000488">
    <property type="component" value="Chromosome"/>
</dbReference>
<dbReference type="AlphaFoldDB" id="F8C709"/>
<evidence type="ECO:0000313" key="3">
    <source>
        <dbReference type="EMBL" id="AEI68130.1"/>
    </source>
</evidence>
<evidence type="ECO:0000313" key="4">
    <source>
        <dbReference type="Proteomes" id="UP000000488"/>
    </source>
</evidence>
<feature type="compositionally biased region" description="Low complexity" evidence="1">
    <location>
        <begin position="438"/>
        <end position="451"/>
    </location>
</feature>
<dbReference type="Pfam" id="PF13490">
    <property type="entry name" value="zf-HC2"/>
    <property type="match status" value="1"/>
</dbReference>
<organism evidence="3 4">
    <name type="scientific">Myxococcus fulvus (strain ATCC BAA-855 / HW-1)</name>
    <dbReference type="NCBI Taxonomy" id="483219"/>
    <lineage>
        <taxon>Bacteria</taxon>
        <taxon>Pseudomonadati</taxon>
        <taxon>Myxococcota</taxon>
        <taxon>Myxococcia</taxon>
        <taxon>Myxococcales</taxon>
        <taxon>Cystobacterineae</taxon>
        <taxon>Myxococcaceae</taxon>
        <taxon>Myxococcus</taxon>
    </lineage>
</organism>
<feature type="compositionally biased region" description="Pro residues" evidence="1">
    <location>
        <begin position="342"/>
        <end position="351"/>
    </location>
</feature>
<feature type="domain" description="Putative zinc-finger" evidence="2">
    <location>
        <begin position="11"/>
        <end position="39"/>
    </location>
</feature>
<evidence type="ECO:0000256" key="1">
    <source>
        <dbReference type="SAM" id="MobiDB-lite"/>
    </source>
</evidence>
<proteinExistence type="predicted"/>
<reference evidence="3 4" key="1">
    <citation type="journal article" date="2011" name="J. Bacteriol.">
        <title>Genome sequence of the halotolerant marine bacterium Myxococcus fulvus HW-1.</title>
        <authorList>
            <person name="Li Z.F."/>
            <person name="Li X."/>
            <person name="Liu H."/>
            <person name="Liu X."/>
            <person name="Han K."/>
            <person name="Wu Z.H."/>
            <person name="Hu W."/>
            <person name="Li F.F."/>
            <person name="Li Y.Z."/>
        </authorList>
    </citation>
    <scope>NUCLEOTIDE SEQUENCE [LARGE SCALE GENOMIC DNA]</scope>
    <source>
        <strain evidence="4">ATCC BAA-855 / HW-1</strain>
    </source>
</reference>
<dbReference type="EMBL" id="CP002830">
    <property type="protein sequence ID" value="AEI68130.1"/>
    <property type="molecule type" value="Genomic_DNA"/>
</dbReference>
<sequence length="458" mass="47061">MKPQNAHAQEDRLLDFAYGELPVPEARIVEAHLQGCARCTQALDDIRGVRATMSQLAVEPAPDAGLESLMAYAQQSARRAAAGPEPKPSRWRRWLLPVVGLASVSTFGLLTLQARAPELTRPDLSAAQASPVVLKEEGAAATASEGYAPAPTPAAPAPAAMPATPPSDEAGASALRRKDVAAPAKNSMGAEPPREAKPRAENWSNAGSGGGLDMRMRGERESKGKRMAPAPSAAVPKADMARLAPRFDPQVTEGAALDEESGDGIGGMERPEPREVASAGRAKRRVPDSQAPGAVPPRDSLRIGSKAPVGRGMASASAWDAAPESPTELEDATAQGEVLAEAPPPPPPSEPDAPVAAAAAPAQAPSVTELSRKARAALAAGDHARASALIRSALAAGAAGETRWELLSQLCESEFALGRGAEGRAACGLVLREAPGSSAASAARRLLSRESPPAKPAK</sequence>
<feature type="region of interest" description="Disordered" evidence="1">
    <location>
        <begin position="143"/>
        <end position="371"/>
    </location>
</feature>
<feature type="compositionally biased region" description="Basic and acidic residues" evidence="1">
    <location>
        <begin position="214"/>
        <end position="224"/>
    </location>
</feature>
<name>F8C709_MYXFH</name>
<dbReference type="KEGG" id="mfu:LILAB_31245"/>
<feature type="region of interest" description="Disordered" evidence="1">
    <location>
        <begin position="438"/>
        <end position="458"/>
    </location>
</feature>
<protein>
    <recommendedName>
        <fullName evidence="2">Putative zinc-finger domain-containing protein</fullName>
    </recommendedName>
</protein>
<feature type="compositionally biased region" description="Low complexity" evidence="1">
    <location>
        <begin position="352"/>
        <end position="367"/>
    </location>
</feature>
<dbReference type="STRING" id="483219.LILAB_31245"/>
<evidence type="ECO:0000259" key="2">
    <source>
        <dbReference type="Pfam" id="PF13490"/>
    </source>
</evidence>
<dbReference type="Gene3D" id="1.10.10.1320">
    <property type="entry name" value="Anti-sigma factor, zinc-finger domain"/>
    <property type="match status" value="1"/>
</dbReference>
<dbReference type="InterPro" id="IPR027383">
    <property type="entry name" value="Znf_put"/>
</dbReference>
<dbReference type="eggNOG" id="COG5662">
    <property type="taxonomic scope" value="Bacteria"/>
</dbReference>
<dbReference type="HOGENOM" id="CLU_558759_0_0_7"/>
<accession>F8C709</accession>
<gene>
    <name evidence="3" type="ordered locus">LILAB_31245</name>
</gene>